<dbReference type="GO" id="GO:0065002">
    <property type="term" value="P:intracellular protein transmembrane transport"/>
    <property type="evidence" value="ECO:0007669"/>
    <property type="project" value="TreeGrafter"/>
</dbReference>
<keyword evidence="4 10" id="KW-1003">Cell membrane</keyword>
<dbReference type="PANTHER" id="PTHR34182:SF1">
    <property type="entry name" value="PROTEIN-EXPORT MEMBRANE PROTEIN SECG"/>
    <property type="match status" value="1"/>
</dbReference>
<keyword evidence="7 10" id="KW-1133">Transmembrane helix</keyword>
<evidence type="ECO:0000256" key="7">
    <source>
        <dbReference type="ARBA" id="ARBA00022989"/>
    </source>
</evidence>
<keyword evidence="5 10" id="KW-0812">Transmembrane</keyword>
<feature type="transmembrane region" description="Helical" evidence="10">
    <location>
        <begin position="56"/>
        <end position="75"/>
    </location>
</feature>
<keyword evidence="9 10" id="KW-0472">Membrane</keyword>
<evidence type="ECO:0000256" key="9">
    <source>
        <dbReference type="ARBA" id="ARBA00023136"/>
    </source>
</evidence>
<evidence type="ECO:0000313" key="12">
    <source>
        <dbReference type="EMBL" id="HGY54621.1"/>
    </source>
</evidence>
<organism evidence="12">
    <name type="scientific">Caldithrix abyssi</name>
    <dbReference type="NCBI Taxonomy" id="187145"/>
    <lineage>
        <taxon>Bacteria</taxon>
        <taxon>Pseudomonadati</taxon>
        <taxon>Calditrichota</taxon>
        <taxon>Calditrichia</taxon>
        <taxon>Calditrichales</taxon>
        <taxon>Calditrichaceae</taxon>
        <taxon>Caldithrix</taxon>
    </lineage>
</organism>
<reference evidence="12" key="1">
    <citation type="journal article" date="2020" name="mSystems">
        <title>Genome- and Community-Level Interaction Insights into Carbon Utilization and Element Cycling Functions of Hydrothermarchaeota in Hydrothermal Sediment.</title>
        <authorList>
            <person name="Zhou Z."/>
            <person name="Liu Y."/>
            <person name="Xu W."/>
            <person name="Pan J."/>
            <person name="Luo Z.H."/>
            <person name="Li M."/>
        </authorList>
    </citation>
    <scope>NUCLEOTIDE SEQUENCE [LARGE SCALE GENOMIC DNA]</scope>
    <source>
        <strain evidence="12">HyVt-577</strain>
    </source>
</reference>
<feature type="region of interest" description="Disordered" evidence="11">
    <location>
        <begin position="98"/>
        <end position="124"/>
    </location>
</feature>
<dbReference type="GO" id="GO:0005886">
    <property type="term" value="C:plasma membrane"/>
    <property type="evidence" value="ECO:0007669"/>
    <property type="project" value="UniProtKB-SubCell"/>
</dbReference>
<evidence type="ECO:0000256" key="11">
    <source>
        <dbReference type="SAM" id="MobiDB-lite"/>
    </source>
</evidence>
<accession>A0A7V4TY88</accession>
<evidence type="ECO:0000256" key="1">
    <source>
        <dbReference type="ARBA" id="ARBA00004651"/>
    </source>
</evidence>
<gene>
    <name evidence="12" type="primary">secG</name>
    <name evidence="12" type="ORF">ENK44_02865</name>
</gene>
<dbReference type="NCBIfam" id="TIGR00810">
    <property type="entry name" value="secG"/>
    <property type="match status" value="1"/>
</dbReference>
<sequence>MYTFLIILFILISFAMVVVILLQAGKGQGLAGAIGGGAAGTSIFGGRGAADFLSKATTWLAALYMALAVLIGVLYKNEAQEAQQSLIQQRVQEQQNTLPETNVPLAPIEQNQPTQNQQNQQNQQ</sequence>
<dbReference type="AlphaFoldDB" id="A0A7V4TY88"/>
<comment type="similarity">
    <text evidence="2 10">Belongs to the SecG family.</text>
</comment>
<protein>
    <recommendedName>
        <fullName evidence="10">Protein-export membrane protein SecG</fullName>
    </recommendedName>
</protein>
<feature type="compositionally biased region" description="Low complexity" evidence="11">
    <location>
        <begin position="110"/>
        <end position="124"/>
    </location>
</feature>
<evidence type="ECO:0000256" key="10">
    <source>
        <dbReference type="RuleBase" id="RU365087"/>
    </source>
</evidence>
<keyword evidence="3 10" id="KW-0813">Transport</keyword>
<name>A0A7V4TY88_CALAY</name>
<dbReference type="GO" id="GO:0043952">
    <property type="term" value="P:protein transport by the Sec complex"/>
    <property type="evidence" value="ECO:0007669"/>
    <property type="project" value="TreeGrafter"/>
</dbReference>
<dbReference type="PRINTS" id="PR01651">
    <property type="entry name" value="SECGEXPORT"/>
</dbReference>
<comment type="caution">
    <text evidence="10">Lacks conserved residue(s) required for the propagation of feature annotation.</text>
</comment>
<dbReference type="PANTHER" id="PTHR34182">
    <property type="entry name" value="PROTEIN-EXPORT MEMBRANE PROTEIN SECG"/>
    <property type="match status" value="1"/>
</dbReference>
<keyword evidence="8 10" id="KW-0811">Translocation</keyword>
<evidence type="ECO:0000256" key="4">
    <source>
        <dbReference type="ARBA" id="ARBA00022475"/>
    </source>
</evidence>
<evidence type="ECO:0000256" key="3">
    <source>
        <dbReference type="ARBA" id="ARBA00022448"/>
    </source>
</evidence>
<evidence type="ECO:0000256" key="6">
    <source>
        <dbReference type="ARBA" id="ARBA00022927"/>
    </source>
</evidence>
<dbReference type="EMBL" id="DRQG01000024">
    <property type="protein sequence ID" value="HGY54621.1"/>
    <property type="molecule type" value="Genomic_DNA"/>
</dbReference>
<keyword evidence="6 10" id="KW-0653">Protein transport</keyword>
<dbReference type="InterPro" id="IPR004692">
    <property type="entry name" value="SecG"/>
</dbReference>
<dbReference type="GO" id="GO:0009306">
    <property type="term" value="P:protein secretion"/>
    <property type="evidence" value="ECO:0007669"/>
    <property type="project" value="UniProtKB-UniRule"/>
</dbReference>
<evidence type="ECO:0000256" key="2">
    <source>
        <dbReference type="ARBA" id="ARBA00008445"/>
    </source>
</evidence>
<comment type="subcellular location">
    <subcellularLocation>
        <location evidence="1 10">Cell membrane</location>
        <topology evidence="1 10">Multi-pass membrane protein</topology>
    </subcellularLocation>
</comment>
<evidence type="ECO:0000256" key="8">
    <source>
        <dbReference type="ARBA" id="ARBA00023010"/>
    </source>
</evidence>
<comment type="function">
    <text evidence="10">Involved in protein export. Participates in an early event of protein translocation.</text>
</comment>
<comment type="caution">
    <text evidence="12">The sequence shown here is derived from an EMBL/GenBank/DDBJ whole genome shotgun (WGS) entry which is preliminary data.</text>
</comment>
<dbReference type="Pfam" id="PF03840">
    <property type="entry name" value="SecG"/>
    <property type="match status" value="1"/>
</dbReference>
<dbReference type="GO" id="GO:0015450">
    <property type="term" value="F:protein-transporting ATPase activity"/>
    <property type="evidence" value="ECO:0007669"/>
    <property type="project" value="UniProtKB-UniRule"/>
</dbReference>
<dbReference type="Proteomes" id="UP000885779">
    <property type="component" value="Unassembled WGS sequence"/>
</dbReference>
<proteinExistence type="inferred from homology"/>
<evidence type="ECO:0000256" key="5">
    <source>
        <dbReference type="ARBA" id="ARBA00022692"/>
    </source>
</evidence>